<feature type="region of interest" description="Disordered" evidence="6">
    <location>
        <begin position="186"/>
        <end position="209"/>
    </location>
</feature>
<name>A0ABM0MKV3_SACKO</name>
<evidence type="ECO:0000256" key="3">
    <source>
        <dbReference type="ARBA" id="ARBA00022729"/>
    </source>
</evidence>
<evidence type="ECO:0000256" key="5">
    <source>
        <dbReference type="ARBA" id="ARBA00023136"/>
    </source>
</evidence>
<reference evidence="10" key="1">
    <citation type="submission" date="2025-08" db="UniProtKB">
        <authorList>
            <consortium name="RefSeq"/>
        </authorList>
    </citation>
    <scope>IDENTIFICATION</scope>
    <source>
        <tissue evidence="10">Testes</tissue>
    </source>
</reference>
<sequence length="247" mass="28114">MSSRMSSGSFEYDVNLIYHETHLDYALTYFMPVLEQRWRLRVCAKERDHLPGLPIANNIIQSAEESRVSVILFSKQFIEDGGWSTYESLVALQKMVTGSGRHRHAVIPVFVSSNVKDSNFRPFVHLNITDSMERQYFWKRMRDSLNICDRDVDLITVPPLVEDYYAAPGGPSTHGLHHHIVSHHRPSSLPLQESGEQNQEISSSTGAVQPNHQESLVDDIITWVTAGVFGIFVVKVLCWIITQLFGF</sequence>
<keyword evidence="9" id="KW-1185">Reference proteome</keyword>
<keyword evidence="4 7" id="KW-1133">Transmembrane helix</keyword>
<dbReference type="InterPro" id="IPR035897">
    <property type="entry name" value="Toll_tir_struct_dom_sf"/>
</dbReference>
<keyword evidence="5 7" id="KW-0472">Membrane</keyword>
<accession>A0ABM0MKV3</accession>
<protein>
    <submittedName>
        <fullName evidence="10">Uncharacterized protein LOC102809950</fullName>
    </submittedName>
</protein>
<comment type="subcellular location">
    <subcellularLocation>
        <location evidence="1">Membrane</location>
    </subcellularLocation>
</comment>
<dbReference type="GeneID" id="102809950"/>
<evidence type="ECO:0000256" key="7">
    <source>
        <dbReference type="SAM" id="Phobius"/>
    </source>
</evidence>
<gene>
    <name evidence="10" type="primary">LOC102809950</name>
</gene>
<feature type="compositionally biased region" description="Polar residues" evidence="6">
    <location>
        <begin position="189"/>
        <end position="209"/>
    </location>
</feature>
<dbReference type="Pfam" id="PF01582">
    <property type="entry name" value="TIR"/>
    <property type="match status" value="1"/>
</dbReference>
<dbReference type="RefSeq" id="XP_006820644.1">
    <property type="nucleotide sequence ID" value="XM_006820581.1"/>
</dbReference>
<evidence type="ECO:0000256" key="6">
    <source>
        <dbReference type="SAM" id="MobiDB-lite"/>
    </source>
</evidence>
<evidence type="ECO:0000256" key="4">
    <source>
        <dbReference type="ARBA" id="ARBA00022989"/>
    </source>
</evidence>
<dbReference type="PANTHER" id="PTHR24365">
    <property type="entry name" value="TOLL-LIKE RECEPTOR"/>
    <property type="match status" value="1"/>
</dbReference>
<evidence type="ECO:0000256" key="2">
    <source>
        <dbReference type="ARBA" id="ARBA00022692"/>
    </source>
</evidence>
<evidence type="ECO:0000259" key="8">
    <source>
        <dbReference type="PROSITE" id="PS50104"/>
    </source>
</evidence>
<evidence type="ECO:0000256" key="1">
    <source>
        <dbReference type="ARBA" id="ARBA00004370"/>
    </source>
</evidence>
<evidence type="ECO:0000313" key="10">
    <source>
        <dbReference type="RefSeq" id="XP_006820644.1"/>
    </source>
</evidence>
<dbReference type="PANTHER" id="PTHR24365:SF541">
    <property type="entry name" value="PROTEIN TOLL-RELATED"/>
    <property type="match status" value="1"/>
</dbReference>
<dbReference type="InterPro" id="IPR000157">
    <property type="entry name" value="TIR_dom"/>
</dbReference>
<dbReference type="SUPFAM" id="SSF52200">
    <property type="entry name" value="Toll/Interleukin receptor TIR domain"/>
    <property type="match status" value="1"/>
</dbReference>
<dbReference type="Gene3D" id="3.40.50.10140">
    <property type="entry name" value="Toll/interleukin-1 receptor homology (TIR) domain"/>
    <property type="match status" value="1"/>
</dbReference>
<evidence type="ECO:0000313" key="9">
    <source>
        <dbReference type="Proteomes" id="UP000694865"/>
    </source>
</evidence>
<organism evidence="9 10">
    <name type="scientific">Saccoglossus kowalevskii</name>
    <name type="common">Acorn worm</name>
    <dbReference type="NCBI Taxonomy" id="10224"/>
    <lineage>
        <taxon>Eukaryota</taxon>
        <taxon>Metazoa</taxon>
        <taxon>Hemichordata</taxon>
        <taxon>Enteropneusta</taxon>
        <taxon>Harrimaniidae</taxon>
        <taxon>Saccoglossus</taxon>
    </lineage>
</organism>
<keyword evidence="2 7" id="KW-0812">Transmembrane</keyword>
<feature type="domain" description="TIR" evidence="8">
    <location>
        <begin position="10"/>
        <end position="145"/>
    </location>
</feature>
<dbReference type="Proteomes" id="UP000694865">
    <property type="component" value="Unplaced"/>
</dbReference>
<feature type="transmembrane region" description="Helical" evidence="7">
    <location>
        <begin position="220"/>
        <end position="241"/>
    </location>
</feature>
<proteinExistence type="predicted"/>
<dbReference type="PROSITE" id="PS50104">
    <property type="entry name" value="TIR"/>
    <property type="match status" value="1"/>
</dbReference>
<dbReference type="SMART" id="SM00255">
    <property type="entry name" value="TIR"/>
    <property type="match status" value="1"/>
</dbReference>
<keyword evidence="3" id="KW-0732">Signal</keyword>